<keyword evidence="9 12" id="KW-0406">Ion transport</keyword>
<comment type="catalytic activity">
    <reaction evidence="12">
        <text>Na(+)(in) + 2 H(+)(out) = Na(+)(out) + 2 H(+)(in)</text>
        <dbReference type="Rhea" id="RHEA:29251"/>
        <dbReference type="ChEBI" id="CHEBI:15378"/>
        <dbReference type="ChEBI" id="CHEBI:29101"/>
    </reaction>
</comment>
<dbReference type="GO" id="GO:0005886">
    <property type="term" value="C:plasma membrane"/>
    <property type="evidence" value="ECO:0007669"/>
    <property type="project" value="UniProtKB-SubCell"/>
</dbReference>
<feature type="transmembrane region" description="Helical" evidence="12">
    <location>
        <begin position="109"/>
        <end position="128"/>
    </location>
</feature>
<comment type="similarity">
    <text evidence="2">In the N-terminal section; belongs to the NhaA Na(+)/H(+) (TC 2.A.33) antiporter family.</text>
</comment>
<evidence type="ECO:0000256" key="3">
    <source>
        <dbReference type="ARBA" id="ARBA00022448"/>
    </source>
</evidence>
<dbReference type="PANTHER" id="PTHR30341:SF0">
    <property type="entry name" value="NA(+)_H(+) ANTIPORTER NHAA"/>
    <property type="match status" value="1"/>
</dbReference>
<keyword evidence="6 12" id="KW-0812">Transmembrane</keyword>
<protein>
    <recommendedName>
        <fullName evidence="12">Na(+)/H(+) antiporter NhaA</fullName>
    </recommendedName>
    <alternativeName>
        <fullName evidence="12">Sodium/proton antiporter NhaA</fullName>
    </alternativeName>
</protein>
<feature type="transmembrane region" description="Helical" evidence="12">
    <location>
        <begin position="371"/>
        <end position="397"/>
    </location>
</feature>
<evidence type="ECO:0000256" key="4">
    <source>
        <dbReference type="ARBA" id="ARBA00022449"/>
    </source>
</evidence>
<dbReference type="HAMAP" id="MF_01844">
    <property type="entry name" value="NhaA"/>
    <property type="match status" value="1"/>
</dbReference>
<evidence type="ECO:0000256" key="7">
    <source>
        <dbReference type="ARBA" id="ARBA00022989"/>
    </source>
</evidence>
<accession>A0A919AK23</accession>
<evidence type="ECO:0000313" key="14">
    <source>
        <dbReference type="EMBL" id="GHF09554.1"/>
    </source>
</evidence>
<dbReference type="Proteomes" id="UP000641386">
    <property type="component" value="Unassembled WGS sequence"/>
</dbReference>
<feature type="transmembrane region" description="Helical" evidence="12">
    <location>
        <begin position="140"/>
        <end position="159"/>
    </location>
</feature>
<dbReference type="InterPro" id="IPR023171">
    <property type="entry name" value="Na/H_antiporter_dom_sf"/>
</dbReference>
<keyword evidence="3 12" id="KW-0813">Transport</keyword>
<comment type="similarity">
    <text evidence="12">Belongs to the NhaA Na(+)/H(+) (TC 2.A.33) antiporter family.</text>
</comment>
<feature type="transmembrane region" description="Helical" evidence="12">
    <location>
        <begin position="166"/>
        <end position="189"/>
    </location>
</feature>
<dbReference type="Pfam" id="PF13462">
    <property type="entry name" value="Thioredoxin_4"/>
    <property type="match status" value="1"/>
</dbReference>
<evidence type="ECO:0000313" key="15">
    <source>
        <dbReference type="Proteomes" id="UP000641386"/>
    </source>
</evidence>
<evidence type="ECO:0000256" key="1">
    <source>
        <dbReference type="ARBA" id="ARBA00004429"/>
    </source>
</evidence>
<keyword evidence="4 12" id="KW-0050">Antiport</keyword>
<dbReference type="GO" id="GO:0015385">
    <property type="term" value="F:sodium:proton antiporter activity"/>
    <property type="evidence" value="ECO:0007669"/>
    <property type="project" value="UniProtKB-UniRule"/>
</dbReference>
<dbReference type="AlphaFoldDB" id="A0A919AK23"/>
<evidence type="ECO:0000256" key="12">
    <source>
        <dbReference type="HAMAP-Rule" id="MF_01844"/>
    </source>
</evidence>
<evidence type="ECO:0000256" key="6">
    <source>
        <dbReference type="ARBA" id="ARBA00022692"/>
    </source>
</evidence>
<name>A0A919AK23_9ACTN</name>
<comment type="function">
    <text evidence="12">Na(+)/H(+) antiporter that extrudes sodium in exchange for external protons.</text>
</comment>
<feature type="transmembrane region" description="Helical" evidence="12">
    <location>
        <begin position="32"/>
        <end position="57"/>
    </location>
</feature>
<gene>
    <name evidence="14" type="primary">nhaA2</name>
    <name evidence="12" type="synonym">nhaA</name>
    <name evidence="14" type="ORF">GCM10014715_76680</name>
</gene>
<feature type="domain" description="Thioredoxin" evidence="13">
    <location>
        <begin position="438"/>
        <end position="619"/>
    </location>
</feature>
<feature type="transmembrane region" description="Helical" evidence="12">
    <location>
        <begin position="221"/>
        <end position="254"/>
    </location>
</feature>
<keyword evidence="15" id="KW-1185">Reference proteome</keyword>
<dbReference type="RefSeq" id="WP_189907422.1">
    <property type="nucleotide sequence ID" value="NZ_BNBC01000056.1"/>
</dbReference>
<feature type="transmembrane region" description="Helical" evidence="12">
    <location>
        <begin position="337"/>
        <end position="359"/>
    </location>
</feature>
<dbReference type="GO" id="GO:0006885">
    <property type="term" value="P:regulation of pH"/>
    <property type="evidence" value="ECO:0007669"/>
    <property type="project" value="UniProtKB-UniRule"/>
</dbReference>
<dbReference type="NCBIfam" id="TIGR00773">
    <property type="entry name" value="NhaA"/>
    <property type="match status" value="1"/>
</dbReference>
<dbReference type="SUPFAM" id="SSF52833">
    <property type="entry name" value="Thioredoxin-like"/>
    <property type="match status" value="1"/>
</dbReference>
<evidence type="ECO:0000259" key="13">
    <source>
        <dbReference type="PROSITE" id="PS51352"/>
    </source>
</evidence>
<dbReference type="Gene3D" id="3.40.30.10">
    <property type="entry name" value="Glutaredoxin"/>
    <property type="match status" value="1"/>
</dbReference>
<comment type="subcellular location">
    <subcellularLocation>
        <location evidence="1">Cell inner membrane</location>
        <topology evidence="1">Multi-pass membrane protein</topology>
    </subcellularLocation>
    <subcellularLocation>
        <location evidence="12">Cell membrane</location>
        <topology evidence="12">Multi-pass membrane protein</topology>
    </subcellularLocation>
</comment>
<reference evidence="14" key="2">
    <citation type="submission" date="2020-09" db="EMBL/GenBank/DDBJ databases">
        <authorList>
            <person name="Sun Q."/>
            <person name="Ohkuma M."/>
        </authorList>
    </citation>
    <scope>NUCLEOTIDE SEQUENCE</scope>
    <source>
        <strain evidence="14">JCM 3302</strain>
    </source>
</reference>
<keyword evidence="5 12" id="KW-1003">Cell membrane</keyword>
<dbReference type="InterPro" id="IPR004670">
    <property type="entry name" value="NhaA"/>
</dbReference>
<evidence type="ECO:0000256" key="10">
    <source>
        <dbReference type="ARBA" id="ARBA00023136"/>
    </source>
</evidence>
<evidence type="ECO:0000256" key="2">
    <source>
        <dbReference type="ARBA" id="ARBA00007006"/>
    </source>
</evidence>
<evidence type="ECO:0000256" key="9">
    <source>
        <dbReference type="ARBA" id="ARBA00023065"/>
    </source>
</evidence>
<dbReference type="InterPro" id="IPR013766">
    <property type="entry name" value="Thioredoxin_domain"/>
</dbReference>
<dbReference type="EMBL" id="BNBC01000056">
    <property type="protein sequence ID" value="GHF09554.1"/>
    <property type="molecule type" value="Genomic_DNA"/>
</dbReference>
<dbReference type="Gene3D" id="1.20.1530.10">
    <property type="entry name" value="Na+/H+ antiporter like domain"/>
    <property type="match status" value="1"/>
</dbReference>
<keyword evidence="7 12" id="KW-1133">Transmembrane helix</keyword>
<dbReference type="InterPro" id="IPR036249">
    <property type="entry name" value="Thioredoxin-like_sf"/>
</dbReference>
<proteinExistence type="inferred from homology"/>
<evidence type="ECO:0000256" key="8">
    <source>
        <dbReference type="ARBA" id="ARBA00023053"/>
    </source>
</evidence>
<reference evidence="14" key="1">
    <citation type="journal article" date="2014" name="Int. J. Syst. Evol. Microbiol.">
        <title>Complete genome sequence of Corynebacterium casei LMG S-19264T (=DSM 44701T), isolated from a smear-ripened cheese.</title>
        <authorList>
            <consortium name="US DOE Joint Genome Institute (JGI-PGF)"/>
            <person name="Walter F."/>
            <person name="Albersmeier A."/>
            <person name="Kalinowski J."/>
            <person name="Ruckert C."/>
        </authorList>
    </citation>
    <scope>NUCLEOTIDE SEQUENCE</scope>
    <source>
        <strain evidence="14">JCM 3302</strain>
    </source>
</reference>
<dbReference type="InterPro" id="IPR012336">
    <property type="entry name" value="Thioredoxin-like_fold"/>
</dbReference>
<keyword evidence="11 12" id="KW-0739">Sodium transport</keyword>
<dbReference type="PANTHER" id="PTHR30341">
    <property type="entry name" value="SODIUM ION/PROTON ANTIPORTER NHAA-RELATED"/>
    <property type="match status" value="1"/>
</dbReference>
<evidence type="ECO:0000256" key="5">
    <source>
        <dbReference type="ARBA" id="ARBA00022475"/>
    </source>
</evidence>
<feature type="transmembrane region" description="Helical" evidence="12">
    <location>
        <begin position="409"/>
        <end position="430"/>
    </location>
</feature>
<feature type="transmembrane region" description="Helical" evidence="12">
    <location>
        <begin position="77"/>
        <end position="94"/>
    </location>
</feature>
<keyword evidence="8 12" id="KW-0915">Sodium</keyword>
<keyword evidence="10 12" id="KW-0472">Membrane</keyword>
<sequence length="626" mass="66686">MAFPPGDYTGQSACDDSRSPLRDFLRTETGSAAVLVTAALAALLWANTAPGAYASFWETHLSVGIGAHGLSLPLREWVNSGLMALFFFVVGLEARREFDMGELRDRRRLALPLVAGVSGMVVPVALYLAVNAGEATARGWGAAMSTDTAFALGMLAVLGRRLPSGLRIFILTVTVVDDFLALGVIAVAYSERVDVRALLVAAAVFGVVLLVRALGVRRGVVYALLALVGWTALLKSGVDPVVIGLAMGLLTYAYPAAREDLEHATGLFRLFREQPTPELERSVRSGLASALSPNDRLQGLFHPWTSYLVVPLFALANTGIRLDADQLGQAFTSPVTLGILLAFVLGKPLGIVGASALTYTLSRGRVRPPVGWGAVTAGGALAGTGFTVSLLIATLAFDGAQLAEAKIGILSALAGTFLTSRLVTGVVTALPRRLRQRALLGDAETIIDLVVPVDPDRDHVRGPRHAPVTVVEYGDYECPYCGQAEPVVRELLGDFGDVRYVWRHLPLTDVHVHAQLAAEAAEAAASQGRYWDMHDLLLSHQGALRLDHLRQYAVRIGLDTERFGRDLLSHRGSARIAEDVESADLSGVAGTPTFFVNGRRHQGAYDIGSLSAAVRAARERAAVGAR</sequence>
<comment type="caution">
    <text evidence="14">The sequence shown here is derived from an EMBL/GenBank/DDBJ whole genome shotgun (WGS) entry which is preliminary data.</text>
</comment>
<dbReference type="PROSITE" id="PS51352">
    <property type="entry name" value="THIOREDOXIN_2"/>
    <property type="match status" value="1"/>
</dbReference>
<evidence type="ECO:0000256" key="11">
    <source>
        <dbReference type="ARBA" id="ARBA00023201"/>
    </source>
</evidence>
<feature type="transmembrane region" description="Helical" evidence="12">
    <location>
        <begin position="195"/>
        <end position="214"/>
    </location>
</feature>
<organism evidence="14 15">
    <name type="scientific">Streptomyces spiralis</name>
    <dbReference type="NCBI Taxonomy" id="66376"/>
    <lineage>
        <taxon>Bacteria</taxon>
        <taxon>Bacillati</taxon>
        <taxon>Actinomycetota</taxon>
        <taxon>Actinomycetes</taxon>
        <taxon>Kitasatosporales</taxon>
        <taxon>Streptomycetaceae</taxon>
        <taxon>Streptomyces</taxon>
    </lineage>
</organism>
<dbReference type="Pfam" id="PF06965">
    <property type="entry name" value="Na_H_antiport_1"/>
    <property type="match status" value="1"/>
</dbReference>